<dbReference type="EMBL" id="MFIV01000055">
    <property type="protein sequence ID" value="OGF98934.1"/>
    <property type="molecule type" value="Genomic_DNA"/>
</dbReference>
<evidence type="ECO:0000313" key="5">
    <source>
        <dbReference type="EMBL" id="OGF98934.1"/>
    </source>
</evidence>
<dbReference type="InterPro" id="IPR050463">
    <property type="entry name" value="Gfo/Idh/MocA_oxidrdct_glycsds"/>
</dbReference>
<feature type="region of interest" description="Disordered" evidence="2">
    <location>
        <begin position="282"/>
        <end position="301"/>
    </location>
</feature>
<dbReference type="Gene3D" id="3.30.360.10">
    <property type="entry name" value="Dihydrodipicolinate Reductase, domain 2"/>
    <property type="match status" value="1"/>
</dbReference>
<proteinExistence type="predicted"/>
<dbReference type="Pfam" id="PF22725">
    <property type="entry name" value="GFO_IDH_MocA_C3"/>
    <property type="match status" value="1"/>
</dbReference>
<dbReference type="GO" id="GO:0000166">
    <property type="term" value="F:nucleotide binding"/>
    <property type="evidence" value="ECO:0007669"/>
    <property type="project" value="InterPro"/>
</dbReference>
<dbReference type="AlphaFoldDB" id="A0A1F5YFJ4"/>
<gene>
    <name evidence="5" type="ORF">A2Z86_01780</name>
</gene>
<reference evidence="5 6" key="1">
    <citation type="journal article" date="2016" name="Nat. Commun.">
        <title>Thousands of microbial genomes shed light on interconnected biogeochemical processes in an aquifer system.</title>
        <authorList>
            <person name="Anantharaman K."/>
            <person name="Brown C.T."/>
            <person name="Hug L.A."/>
            <person name="Sharon I."/>
            <person name="Castelle C.J."/>
            <person name="Probst A.J."/>
            <person name="Thomas B.C."/>
            <person name="Singh A."/>
            <person name="Wilkins M.J."/>
            <person name="Karaoz U."/>
            <person name="Brodie E.L."/>
            <person name="Williams K.H."/>
            <person name="Hubbard S.S."/>
            <person name="Banfield J.F."/>
        </authorList>
    </citation>
    <scope>NUCLEOTIDE SEQUENCE [LARGE SCALE GENOMIC DNA]</scope>
</reference>
<evidence type="ECO:0000259" key="4">
    <source>
        <dbReference type="Pfam" id="PF22725"/>
    </source>
</evidence>
<organism evidence="5 6">
    <name type="scientific">Candidatus Glassbacteria bacterium GWA2_58_10</name>
    <dbReference type="NCBI Taxonomy" id="1817865"/>
    <lineage>
        <taxon>Bacteria</taxon>
        <taxon>Candidatus Glassiibacteriota</taxon>
    </lineage>
</organism>
<dbReference type="SUPFAM" id="SSF55347">
    <property type="entry name" value="Glyceraldehyde-3-phosphate dehydrogenase-like, C-terminal domain"/>
    <property type="match status" value="1"/>
</dbReference>
<evidence type="ECO:0000259" key="3">
    <source>
        <dbReference type="Pfam" id="PF01408"/>
    </source>
</evidence>
<protein>
    <recommendedName>
        <fullName evidence="7">Gfo/Idh/MocA-like oxidoreductase N-terminal domain-containing protein</fullName>
    </recommendedName>
</protein>
<dbReference type="InterPro" id="IPR000683">
    <property type="entry name" value="Gfo/Idh/MocA-like_OxRdtase_N"/>
</dbReference>
<dbReference type="InterPro" id="IPR036291">
    <property type="entry name" value="NAD(P)-bd_dom_sf"/>
</dbReference>
<dbReference type="SUPFAM" id="SSF51735">
    <property type="entry name" value="NAD(P)-binding Rossmann-fold domains"/>
    <property type="match status" value="1"/>
</dbReference>
<evidence type="ECO:0000256" key="2">
    <source>
        <dbReference type="SAM" id="MobiDB-lite"/>
    </source>
</evidence>
<keyword evidence="1" id="KW-0560">Oxidoreductase</keyword>
<evidence type="ECO:0000256" key="1">
    <source>
        <dbReference type="ARBA" id="ARBA00023002"/>
    </source>
</evidence>
<evidence type="ECO:0000313" key="6">
    <source>
        <dbReference type="Proteomes" id="UP000176992"/>
    </source>
</evidence>
<name>A0A1F5YFJ4_9BACT</name>
<feature type="domain" description="GFO/IDH/MocA-like oxidoreductase" evidence="4">
    <location>
        <begin position="135"/>
        <end position="264"/>
    </location>
</feature>
<dbReference type="Pfam" id="PF01408">
    <property type="entry name" value="GFO_IDH_MocA"/>
    <property type="match status" value="1"/>
</dbReference>
<comment type="caution">
    <text evidence="5">The sequence shown here is derived from an EMBL/GenBank/DDBJ whole genome shotgun (WGS) entry which is preliminary data.</text>
</comment>
<dbReference type="PANTHER" id="PTHR43818:SF11">
    <property type="entry name" value="BCDNA.GH03377"/>
    <property type="match status" value="1"/>
</dbReference>
<dbReference type="GO" id="GO:0016491">
    <property type="term" value="F:oxidoreductase activity"/>
    <property type="evidence" value="ECO:0007669"/>
    <property type="project" value="UniProtKB-KW"/>
</dbReference>
<dbReference type="InterPro" id="IPR055170">
    <property type="entry name" value="GFO_IDH_MocA-like_dom"/>
</dbReference>
<feature type="domain" description="Gfo/Idh/MocA-like oxidoreductase N-terminal" evidence="3">
    <location>
        <begin position="5"/>
        <end position="123"/>
    </location>
</feature>
<dbReference type="Proteomes" id="UP000176992">
    <property type="component" value="Unassembled WGS sequence"/>
</dbReference>
<dbReference type="PANTHER" id="PTHR43818">
    <property type="entry name" value="BCDNA.GH03377"/>
    <property type="match status" value="1"/>
</dbReference>
<evidence type="ECO:0008006" key="7">
    <source>
        <dbReference type="Google" id="ProtNLM"/>
    </source>
</evidence>
<accession>A0A1F5YFJ4</accession>
<dbReference type="Gene3D" id="3.40.50.720">
    <property type="entry name" value="NAD(P)-binding Rossmann-like Domain"/>
    <property type="match status" value="1"/>
</dbReference>
<feature type="compositionally biased region" description="Basic and acidic residues" evidence="2">
    <location>
        <begin position="282"/>
        <end position="293"/>
    </location>
</feature>
<sequence length="349" mass="37908">MNNKFRFALAGTGDIAGFYLDCFRQRQDKEDLEFAGAWNRTAEKGRKFVEKFGGRFYPALAELLADPQVDAVVNLTSPKAHEEITHACLAAGKHVLSEKPLALSVQKGKELCALAEKKSVLLACAPFILLGHNQRKVKELLAAGEIGRPVSATAELFHGRVEAWHPNPEQFYIEGAGPVLDVGPYPLSLMIDWFGRVKAVQGMFDIALPEREDLSGRKFRVRVFDQGVALLRFENGVIGRIAFSFANSNTGHHGLEIQGTAGSLSLSSIMAFRGELQLSNRDSNKWNHTEGDSRPQSASGVDWSEGIAELARAASEGRKPANSAGLALHTLEVCLALEEAGRSGGTVNL</sequence>